<evidence type="ECO:0000313" key="2">
    <source>
        <dbReference type="EMBL" id="KNC87845.1"/>
    </source>
</evidence>
<protein>
    <submittedName>
        <fullName evidence="2">Uncharacterized protein</fullName>
    </submittedName>
</protein>
<name>A0A0L0GFJ0_9EUKA</name>
<dbReference type="EMBL" id="KQ241598">
    <property type="protein sequence ID" value="KNC87845.1"/>
    <property type="molecule type" value="Genomic_DNA"/>
</dbReference>
<feature type="region of interest" description="Disordered" evidence="1">
    <location>
        <begin position="1"/>
        <end position="23"/>
    </location>
</feature>
<dbReference type="Proteomes" id="UP000054560">
    <property type="component" value="Unassembled WGS sequence"/>
</dbReference>
<gene>
    <name evidence="2" type="ORF">SARC_00102</name>
</gene>
<dbReference type="RefSeq" id="XP_014161747.1">
    <property type="nucleotide sequence ID" value="XM_014306272.1"/>
</dbReference>
<reference evidence="2 3" key="1">
    <citation type="submission" date="2011-02" db="EMBL/GenBank/DDBJ databases">
        <title>The Genome Sequence of Sphaeroforma arctica JP610.</title>
        <authorList>
            <consortium name="The Broad Institute Genome Sequencing Platform"/>
            <person name="Russ C."/>
            <person name="Cuomo C."/>
            <person name="Young S.K."/>
            <person name="Zeng Q."/>
            <person name="Gargeya S."/>
            <person name="Alvarado L."/>
            <person name="Berlin A."/>
            <person name="Chapman S.B."/>
            <person name="Chen Z."/>
            <person name="Freedman E."/>
            <person name="Gellesch M."/>
            <person name="Goldberg J."/>
            <person name="Griggs A."/>
            <person name="Gujja S."/>
            <person name="Heilman E."/>
            <person name="Heiman D."/>
            <person name="Howarth C."/>
            <person name="Mehta T."/>
            <person name="Neiman D."/>
            <person name="Pearson M."/>
            <person name="Roberts A."/>
            <person name="Saif S."/>
            <person name="Shea T."/>
            <person name="Shenoy N."/>
            <person name="Sisk P."/>
            <person name="Stolte C."/>
            <person name="Sykes S."/>
            <person name="White J."/>
            <person name="Yandava C."/>
            <person name="Burger G."/>
            <person name="Gray M.W."/>
            <person name="Holland P.W.H."/>
            <person name="King N."/>
            <person name="Lang F.B.F."/>
            <person name="Roger A.J."/>
            <person name="Ruiz-Trillo I."/>
            <person name="Haas B."/>
            <person name="Nusbaum C."/>
            <person name="Birren B."/>
        </authorList>
    </citation>
    <scope>NUCLEOTIDE SEQUENCE [LARGE SCALE GENOMIC DNA]</scope>
    <source>
        <strain evidence="2 3">JP610</strain>
    </source>
</reference>
<sequence>MSEPIDCTRPRSSRSTTPELPPAEEALGQLTQRSLSGTSFPGTPSKCQTVWTPRLTPKRLRPASASSCIANAIRASQPHIAIQRLAPGGTPVPQSMLPTLRAVLNHRAFAFFFAARARGYYASATAAELDSVYTASVAVVTQYYPIEPDRQIAAEIYANNRPLGDTTQLPKLPGALLPYLHMSSHDLDADLRVPYLYRRLLTMNTPAEWEAVVRESLVLFEEHAMLAELWSTVLAAPAHDAFVTPAWTAVIAAPDHRLVLLFQKADLDNNRILLQLGRIAVATGCPFYVLWYTRYRDLPLPSYLALTTIEGLDKVLCFCAYLDPSQDRWADEVYMDPVTPGDREKLSDIGVFVRNSVHGTNPYVSLCPLDRRTWDGRKMDLLATCRRFGPAVRNTIAVPPSYEKLMEMFVLPETDADWHTCIDELGRFLMNTWHFRQYVEKLPW</sequence>
<proteinExistence type="predicted"/>
<evidence type="ECO:0000256" key="1">
    <source>
        <dbReference type="SAM" id="MobiDB-lite"/>
    </source>
</evidence>
<keyword evidence="3" id="KW-1185">Reference proteome</keyword>
<accession>A0A0L0GFJ0</accession>
<dbReference type="GeneID" id="25900606"/>
<dbReference type="AlphaFoldDB" id="A0A0L0GFJ0"/>
<evidence type="ECO:0000313" key="3">
    <source>
        <dbReference type="Proteomes" id="UP000054560"/>
    </source>
</evidence>
<organism evidence="2 3">
    <name type="scientific">Sphaeroforma arctica JP610</name>
    <dbReference type="NCBI Taxonomy" id="667725"/>
    <lineage>
        <taxon>Eukaryota</taxon>
        <taxon>Ichthyosporea</taxon>
        <taxon>Ichthyophonida</taxon>
        <taxon>Sphaeroforma</taxon>
    </lineage>
</organism>